<reference evidence="3" key="1">
    <citation type="submission" date="2021-01" db="EMBL/GenBank/DDBJ databases">
        <title>Modified the classification status of verrucomicrobia.</title>
        <authorList>
            <person name="Feng X."/>
        </authorList>
    </citation>
    <scope>NUCLEOTIDE SEQUENCE</scope>
    <source>
        <strain evidence="3">KCTC 22041</strain>
    </source>
</reference>
<dbReference type="AlphaFoldDB" id="A0A934VUR8"/>
<evidence type="ECO:0000313" key="3">
    <source>
        <dbReference type="EMBL" id="MBK1881420.1"/>
    </source>
</evidence>
<dbReference type="RefSeq" id="WP_200267598.1">
    <property type="nucleotide sequence ID" value="NZ_JAENIJ010000003.1"/>
</dbReference>
<keyword evidence="4" id="KW-1185">Reference proteome</keyword>
<dbReference type="Proteomes" id="UP000603141">
    <property type="component" value="Unassembled WGS sequence"/>
</dbReference>
<comment type="caution">
    <text evidence="3">The sequence shown here is derived from an EMBL/GenBank/DDBJ whole genome shotgun (WGS) entry which is preliminary data.</text>
</comment>
<gene>
    <name evidence="3" type="ORF">JIN85_03270</name>
</gene>
<sequence>MKLFIGNLTYETTEEELREVLADHEPILNIHRPTDRETGKPRGFAFVTFENREDGENAMEALDGVKLNGREMKVNEAEERRRFDRPEPRRVSMDVSINRAVDDRPIGPDGKRVRYKGI</sequence>
<dbReference type="Pfam" id="PF00076">
    <property type="entry name" value="RRM_1"/>
    <property type="match status" value="1"/>
</dbReference>
<evidence type="ECO:0000256" key="1">
    <source>
        <dbReference type="SAM" id="MobiDB-lite"/>
    </source>
</evidence>
<dbReference type="InterPro" id="IPR000504">
    <property type="entry name" value="RRM_dom"/>
</dbReference>
<dbReference type="Gene3D" id="3.30.70.330">
    <property type="match status" value="1"/>
</dbReference>
<dbReference type="SUPFAM" id="SSF54928">
    <property type="entry name" value="RNA-binding domain, RBD"/>
    <property type="match status" value="1"/>
</dbReference>
<dbReference type="PANTHER" id="PTHR48034">
    <property type="entry name" value="TRANSFORMER-2 SEX-DETERMINING PROTEIN-RELATED"/>
    <property type="match status" value="1"/>
</dbReference>
<dbReference type="InterPro" id="IPR050441">
    <property type="entry name" value="RBM"/>
</dbReference>
<accession>A0A934VUR8</accession>
<evidence type="ECO:0000259" key="2">
    <source>
        <dbReference type="PROSITE" id="PS50102"/>
    </source>
</evidence>
<name>A0A934VUR8_9BACT</name>
<organism evidence="3 4">
    <name type="scientific">Luteolibacter pohnpeiensis</name>
    <dbReference type="NCBI Taxonomy" id="454153"/>
    <lineage>
        <taxon>Bacteria</taxon>
        <taxon>Pseudomonadati</taxon>
        <taxon>Verrucomicrobiota</taxon>
        <taxon>Verrucomicrobiia</taxon>
        <taxon>Verrucomicrobiales</taxon>
        <taxon>Verrucomicrobiaceae</taxon>
        <taxon>Luteolibacter</taxon>
    </lineage>
</organism>
<dbReference type="EMBL" id="JAENIJ010000003">
    <property type="protein sequence ID" value="MBK1881420.1"/>
    <property type="molecule type" value="Genomic_DNA"/>
</dbReference>
<evidence type="ECO:0000313" key="4">
    <source>
        <dbReference type="Proteomes" id="UP000603141"/>
    </source>
</evidence>
<dbReference type="GO" id="GO:0003723">
    <property type="term" value="F:RNA binding"/>
    <property type="evidence" value="ECO:0007669"/>
    <property type="project" value="InterPro"/>
</dbReference>
<dbReference type="InterPro" id="IPR012677">
    <property type="entry name" value="Nucleotide-bd_a/b_plait_sf"/>
</dbReference>
<feature type="compositionally biased region" description="Basic and acidic residues" evidence="1">
    <location>
        <begin position="100"/>
        <end position="112"/>
    </location>
</feature>
<dbReference type="PROSITE" id="PS50102">
    <property type="entry name" value="RRM"/>
    <property type="match status" value="1"/>
</dbReference>
<proteinExistence type="predicted"/>
<dbReference type="InterPro" id="IPR035979">
    <property type="entry name" value="RBD_domain_sf"/>
</dbReference>
<protein>
    <submittedName>
        <fullName evidence="3">RNA-binding protein</fullName>
    </submittedName>
</protein>
<feature type="domain" description="RRM" evidence="2">
    <location>
        <begin position="1"/>
        <end position="79"/>
    </location>
</feature>
<dbReference type="SMART" id="SM00360">
    <property type="entry name" value="RRM"/>
    <property type="match status" value="1"/>
</dbReference>
<feature type="region of interest" description="Disordered" evidence="1">
    <location>
        <begin position="94"/>
        <end position="118"/>
    </location>
</feature>